<keyword evidence="2" id="KW-1185">Reference proteome</keyword>
<keyword evidence="1" id="KW-0418">Kinase</keyword>
<reference evidence="1 2" key="1">
    <citation type="submission" date="2020-10" db="EMBL/GenBank/DDBJ databases">
        <title>Wide distribution of Phycisphaera-like planctomycetes from WD2101 soil group in peatlands and genome analysis of the first cultivated representative.</title>
        <authorList>
            <person name="Dedysh S.N."/>
            <person name="Beletsky A.V."/>
            <person name="Ivanova A."/>
            <person name="Kulichevskaya I.S."/>
            <person name="Suzina N.E."/>
            <person name="Philippov D.A."/>
            <person name="Rakitin A.L."/>
            <person name="Mardanov A.V."/>
            <person name="Ravin N.V."/>
        </authorList>
    </citation>
    <scope>NUCLEOTIDE SEQUENCE [LARGE SCALE GENOMIC DNA]</scope>
    <source>
        <strain evidence="1 2">M1803</strain>
    </source>
</reference>
<evidence type="ECO:0000313" key="2">
    <source>
        <dbReference type="Proteomes" id="UP000593765"/>
    </source>
</evidence>
<accession>A0A7M2WRF6</accession>
<dbReference type="EMBL" id="CP063458">
    <property type="protein sequence ID" value="QOV87732.1"/>
    <property type="molecule type" value="Genomic_DNA"/>
</dbReference>
<organism evidence="1 2">
    <name type="scientific">Humisphaera borealis</name>
    <dbReference type="NCBI Taxonomy" id="2807512"/>
    <lineage>
        <taxon>Bacteria</taxon>
        <taxon>Pseudomonadati</taxon>
        <taxon>Planctomycetota</taxon>
        <taxon>Phycisphaerae</taxon>
        <taxon>Tepidisphaerales</taxon>
        <taxon>Tepidisphaeraceae</taxon>
        <taxon>Humisphaera</taxon>
    </lineage>
</organism>
<name>A0A7M2WRF6_9BACT</name>
<dbReference type="GO" id="GO:0016301">
    <property type="term" value="F:kinase activity"/>
    <property type="evidence" value="ECO:0007669"/>
    <property type="project" value="UniProtKB-KW"/>
</dbReference>
<dbReference type="RefSeq" id="WP_206290641.1">
    <property type="nucleotide sequence ID" value="NZ_CP063458.1"/>
</dbReference>
<protein>
    <submittedName>
        <fullName evidence="1">HAMP domain-containing histidine kinase</fullName>
    </submittedName>
</protein>
<evidence type="ECO:0000313" key="1">
    <source>
        <dbReference type="EMBL" id="QOV87732.1"/>
    </source>
</evidence>
<proteinExistence type="predicted"/>
<dbReference type="AlphaFoldDB" id="A0A7M2WRF6"/>
<sequence length="258" mass="28359">MSSEPANACAELLLEYQGVVVHDLRGELNALLLTVDYVRRQVGARPELAQVFGDTLGDLDHVRTSVNRTLYQLELVGVARKSLAKKAAAEFAPQNLCDIVRDVMKQFLNARAHRRHVSLADLPASDLAVRADPVLLHLAVQRLLHGMIDLGRDAEMGIEIREPGLDGDATVSGTGDRSPPTATLHVRFTPPQKAVSEVMSQLDVKEVRDDKSTSLNALRLTARLAEAMGGRLQYNQRDAEVRLELPRVMETAAECNEN</sequence>
<dbReference type="Proteomes" id="UP000593765">
    <property type="component" value="Chromosome"/>
</dbReference>
<gene>
    <name evidence="1" type="ORF">IPV69_15720</name>
</gene>
<dbReference type="KEGG" id="hbs:IPV69_15720"/>
<keyword evidence="1" id="KW-0808">Transferase</keyword>